<sequence>MIGIWFIKTDLKEAILRQAILIGANFSGADLCDADLTITQALETNFIAATLAGACIDDVREHPLLADRLF</sequence>
<evidence type="ECO:0008006" key="3">
    <source>
        <dbReference type="Google" id="ProtNLM"/>
    </source>
</evidence>
<accession>A0A3S1C431</accession>
<dbReference type="AlphaFoldDB" id="A0A3S1C431"/>
<dbReference type="Proteomes" id="UP000271624">
    <property type="component" value="Unassembled WGS sequence"/>
</dbReference>
<dbReference type="Gene3D" id="2.160.20.80">
    <property type="entry name" value="E3 ubiquitin-protein ligase SopA"/>
    <property type="match status" value="1"/>
</dbReference>
<dbReference type="RefSeq" id="WP_127087133.1">
    <property type="nucleotide sequence ID" value="NZ_RSCL01000045.1"/>
</dbReference>
<protein>
    <recommendedName>
        <fullName evidence="3">Pentapeptide repeat protein</fullName>
    </recommendedName>
</protein>
<dbReference type="OrthoDB" id="5293049at2"/>
<evidence type="ECO:0000313" key="2">
    <source>
        <dbReference type="Proteomes" id="UP000271624"/>
    </source>
</evidence>
<dbReference type="EMBL" id="RSCL01000045">
    <property type="protein sequence ID" value="RUS94937.1"/>
    <property type="molecule type" value="Genomic_DNA"/>
</dbReference>
<proteinExistence type="predicted"/>
<name>A0A3S1C431_9CYAN</name>
<keyword evidence="2" id="KW-1185">Reference proteome</keyword>
<reference evidence="1" key="1">
    <citation type="submission" date="2018-12" db="EMBL/GenBank/DDBJ databases">
        <authorList>
            <person name="Will S."/>
            <person name="Neumann-Schaal M."/>
            <person name="Henke P."/>
        </authorList>
    </citation>
    <scope>NUCLEOTIDE SEQUENCE</scope>
    <source>
        <strain evidence="1">PCC 7102</strain>
    </source>
</reference>
<reference evidence="1" key="2">
    <citation type="journal article" date="2019" name="Genome Biol. Evol.">
        <title>Day and night: Metabolic profiles and evolutionary relationships of six axenic non-marine cyanobacteria.</title>
        <authorList>
            <person name="Will S.E."/>
            <person name="Henke P."/>
            <person name="Boedeker C."/>
            <person name="Huang S."/>
            <person name="Brinkmann H."/>
            <person name="Rohde M."/>
            <person name="Jarek M."/>
            <person name="Friedl T."/>
            <person name="Seufert S."/>
            <person name="Schumacher M."/>
            <person name="Overmann J."/>
            <person name="Neumann-Schaal M."/>
            <person name="Petersen J."/>
        </authorList>
    </citation>
    <scope>NUCLEOTIDE SEQUENCE [LARGE SCALE GENOMIC DNA]</scope>
    <source>
        <strain evidence="1">PCC 7102</strain>
    </source>
</reference>
<dbReference type="SUPFAM" id="SSF141571">
    <property type="entry name" value="Pentapeptide repeat-like"/>
    <property type="match status" value="1"/>
</dbReference>
<evidence type="ECO:0000313" key="1">
    <source>
        <dbReference type="EMBL" id="RUS94937.1"/>
    </source>
</evidence>
<gene>
    <name evidence="1" type="ORF">DSM106972_091880</name>
</gene>
<dbReference type="InterPro" id="IPR001646">
    <property type="entry name" value="5peptide_repeat"/>
</dbReference>
<dbReference type="Pfam" id="PF00805">
    <property type="entry name" value="Pentapeptide"/>
    <property type="match status" value="1"/>
</dbReference>
<organism evidence="1 2">
    <name type="scientific">Dulcicalothrix desertica PCC 7102</name>
    <dbReference type="NCBI Taxonomy" id="232991"/>
    <lineage>
        <taxon>Bacteria</taxon>
        <taxon>Bacillati</taxon>
        <taxon>Cyanobacteriota</taxon>
        <taxon>Cyanophyceae</taxon>
        <taxon>Nostocales</taxon>
        <taxon>Calotrichaceae</taxon>
        <taxon>Dulcicalothrix</taxon>
    </lineage>
</organism>
<comment type="caution">
    <text evidence="1">The sequence shown here is derived from an EMBL/GenBank/DDBJ whole genome shotgun (WGS) entry which is preliminary data.</text>
</comment>